<evidence type="ECO:0000256" key="6">
    <source>
        <dbReference type="RuleBase" id="RU003949"/>
    </source>
</evidence>
<dbReference type="InterPro" id="IPR019972">
    <property type="entry name" value="Ribosomal_uL14_CS"/>
</dbReference>
<dbReference type="CDD" id="cd00337">
    <property type="entry name" value="Ribosomal_uL14"/>
    <property type="match status" value="1"/>
</dbReference>
<reference evidence="8 9" key="1">
    <citation type="journal article" date="2011" name="Genome Biol. Evol.">
        <title>Reductive evolution of bacterial genome in insect gut environment.</title>
        <authorList>
            <person name="Nikoh N."/>
            <person name="Hosokawa T."/>
            <person name="Ohshima K."/>
            <person name="Hattori M."/>
            <person name="Fukatsu T."/>
        </authorList>
    </citation>
    <scope>NUCLEOTIDE SEQUENCE [LARGE SCALE GENOMIC DNA]</scope>
    <source>
        <strain evidence="8 9">Mpkobe</strain>
    </source>
</reference>
<dbReference type="SMART" id="SM01374">
    <property type="entry name" value="Ribosomal_L14"/>
    <property type="match status" value="1"/>
</dbReference>
<dbReference type="SUPFAM" id="SSF50193">
    <property type="entry name" value="Ribosomal protein L14"/>
    <property type="match status" value="1"/>
</dbReference>
<evidence type="ECO:0000256" key="7">
    <source>
        <dbReference type="RuleBase" id="RU003950"/>
    </source>
</evidence>
<dbReference type="FunFam" id="2.40.150.20:FF:000001">
    <property type="entry name" value="50S ribosomal protein L14"/>
    <property type="match status" value="1"/>
</dbReference>
<organism evidence="8 9">
    <name type="scientific">Candidatus Ishikawaella capsulata Mpkobe</name>
    <dbReference type="NCBI Taxonomy" id="476281"/>
    <lineage>
        <taxon>Bacteria</taxon>
        <taxon>Pseudomonadati</taxon>
        <taxon>Pseudomonadota</taxon>
        <taxon>Gammaproteobacteria</taxon>
        <taxon>Enterobacterales</taxon>
        <taxon>Enterobacteriaceae</taxon>
        <taxon>Candidatus Ishikawella</taxon>
    </lineage>
</organism>
<dbReference type="PANTHER" id="PTHR11761">
    <property type="entry name" value="50S/60S RIBOSOMAL PROTEIN L14/L23"/>
    <property type="match status" value="1"/>
</dbReference>
<comment type="function">
    <text evidence="5 7">Binds to 23S rRNA. Forms part of two intersubunit bridges in the 70S ribosome.</text>
</comment>
<dbReference type="InterPro" id="IPR036853">
    <property type="entry name" value="Ribosomal_uL14_sf"/>
</dbReference>
<dbReference type="HAMAP" id="MF_01367">
    <property type="entry name" value="Ribosomal_uL14"/>
    <property type="match status" value="1"/>
</dbReference>
<dbReference type="InterPro" id="IPR005745">
    <property type="entry name" value="Ribosomal_uL14_bac-type"/>
</dbReference>
<dbReference type="GO" id="GO:0003735">
    <property type="term" value="F:structural constituent of ribosome"/>
    <property type="evidence" value="ECO:0007669"/>
    <property type="project" value="InterPro"/>
</dbReference>
<dbReference type="STRING" id="476281.ICMP_262"/>
<comment type="similarity">
    <text evidence="5 6">Belongs to the universal ribosomal protein uL14 family.</text>
</comment>
<comment type="subunit">
    <text evidence="5">Part of the 50S ribosomal subunit. Forms a cluster with proteins L3 and L19. In the 70S ribosome, L14 and L19 interact and together make contacts with the 16S rRNA in bridges B5 and B8.</text>
</comment>
<dbReference type="EMBL" id="AP010872">
    <property type="protein sequence ID" value="BAH83121.1"/>
    <property type="molecule type" value="Genomic_DNA"/>
</dbReference>
<dbReference type="Pfam" id="PF00238">
    <property type="entry name" value="Ribosomal_L14"/>
    <property type="match status" value="1"/>
</dbReference>
<evidence type="ECO:0000256" key="2">
    <source>
        <dbReference type="ARBA" id="ARBA00022884"/>
    </source>
</evidence>
<keyword evidence="9" id="KW-1185">Reference proteome</keyword>
<keyword evidence="4 5" id="KW-0687">Ribonucleoprotein</keyword>
<dbReference type="PANTHER" id="PTHR11761:SF3">
    <property type="entry name" value="LARGE RIBOSOMAL SUBUNIT PROTEIN UL14M"/>
    <property type="match status" value="1"/>
</dbReference>
<evidence type="ECO:0000256" key="4">
    <source>
        <dbReference type="ARBA" id="ARBA00023274"/>
    </source>
</evidence>
<dbReference type="Proteomes" id="UP000061704">
    <property type="component" value="Chromosome"/>
</dbReference>
<proteinExistence type="inferred from homology"/>
<dbReference type="InterPro" id="IPR000218">
    <property type="entry name" value="Ribosomal_uL14"/>
</dbReference>
<evidence type="ECO:0000256" key="3">
    <source>
        <dbReference type="ARBA" id="ARBA00022980"/>
    </source>
</evidence>
<dbReference type="HOGENOM" id="CLU_095071_2_1_6"/>
<dbReference type="GO" id="GO:0070180">
    <property type="term" value="F:large ribosomal subunit rRNA binding"/>
    <property type="evidence" value="ECO:0007669"/>
    <property type="project" value="TreeGrafter"/>
</dbReference>
<sequence>MIMIQEQTVLNVADNSGARTVQCIKVLGGSKRRYAKIGDIIKVAIKEAIPRGKVKKGDVLKAVVVRSKKGIRRLDGSVIRFDNNACVVLNNTLQPIGTRIFGSVTRELRTDKFMKIISLAPEVL</sequence>
<dbReference type="Gene3D" id="2.40.150.20">
    <property type="entry name" value="Ribosomal protein L14"/>
    <property type="match status" value="1"/>
</dbReference>
<keyword evidence="2 5" id="KW-0694">RNA-binding</keyword>
<dbReference type="GO" id="GO:0022625">
    <property type="term" value="C:cytosolic large ribosomal subunit"/>
    <property type="evidence" value="ECO:0007669"/>
    <property type="project" value="TreeGrafter"/>
</dbReference>
<dbReference type="NCBIfam" id="TIGR01067">
    <property type="entry name" value="rplN_bact"/>
    <property type="match status" value="1"/>
</dbReference>
<evidence type="ECO:0000313" key="9">
    <source>
        <dbReference type="Proteomes" id="UP000061704"/>
    </source>
</evidence>
<dbReference type="KEGG" id="icp:ICMP_262"/>
<dbReference type="PROSITE" id="PS00049">
    <property type="entry name" value="RIBOSOMAL_L14"/>
    <property type="match status" value="1"/>
</dbReference>
<protein>
    <recommendedName>
        <fullName evidence="5">Large ribosomal subunit protein uL14</fullName>
    </recommendedName>
</protein>
<evidence type="ECO:0000256" key="5">
    <source>
        <dbReference type="HAMAP-Rule" id="MF_01367"/>
    </source>
</evidence>
<keyword evidence="3 5" id="KW-0689">Ribosomal protein</keyword>
<name>C5WCR5_9ENTR</name>
<dbReference type="AlphaFoldDB" id="C5WCR5"/>
<dbReference type="GO" id="GO:0006412">
    <property type="term" value="P:translation"/>
    <property type="evidence" value="ECO:0007669"/>
    <property type="project" value="UniProtKB-UniRule"/>
</dbReference>
<keyword evidence="1 5" id="KW-0699">rRNA-binding</keyword>
<evidence type="ECO:0000256" key="1">
    <source>
        <dbReference type="ARBA" id="ARBA00022730"/>
    </source>
</evidence>
<evidence type="ECO:0000313" key="8">
    <source>
        <dbReference type="EMBL" id="BAH83121.1"/>
    </source>
</evidence>
<gene>
    <name evidence="5 8" type="primary">rplN</name>
    <name evidence="8" type="ORF">ICMP_262</name>
</gene>
<accession>C5WCR5</accession>